<evidence type="ECO:0000313" key="6">
    <source>
        <dbReference type="Proteomes" id="UP000181951"/>
    </source>
</evidence>
<dbReference type="PANTHER" id="PTHR33392">
    <property type="entry name" value="POLYISOPRENYL-TEICHOIC ACID--PEPTIDOGLYCAN TEICHOIC ACID TRANSFERASE TAGU"/>
    <property type="match status" value="1"/>
</dbReference>
<dbReference type="EMBL" id="FODD01000032">
    <property type="protein sequence ID" value="SEO60446.1"/>
    <property type="molecule type" value="Genomic_DNA"/>
</dbReference>
<dbReference type="Pfam" id="PF03816">
    <property type="entry name" value="LytR_cpsA_psr"/>
    <property type="match status" value="1"/>
</dbReference>
<dbReference type="InterPro" id="IPR027381">
    <property type="entry name" value="LytR/CpsA/Psr_C"/>
</dbReference>
<feature type="compositionally biased region" description="Low complexity" evidence="2">
    <location>
        <begin position="152"/>
        <end position="161"/>
    </location>
</feature>
<protein>
    <submittedName>
        <fullName evidence="5">Transcriptional attenuator, LytR family</fullName>
    </submittedName>
</protein>
<gene>
    <name evidence="5" type="ORF">SAMN05216267_103268</name>
</gene>
<reference evidence="5 6" key="1">
    <citation type="submission" date="2016-10" db="EMBL/GenBank/DDBJ databases">
        <authorList>
            <person name="de Groot N.N."/>
        </authorList>
    </citation>
    <scope>NUCLEOTIDE SEQUENCE [LARGE SCALE GENOMIC DNA]</scope>
    <source>
        <strain evidence="5 6">CGMCC 4.2026</strain>
    </source>
</reference>
<evidence type="ECO:0000313" key="5">
    <source>
        <dbReference type="EMBL" id="SEO60446.1"/>
    </source>
</evidence>
<dbReference type="InterPro" id="IPR004474">
    <property type="entry name" value="LytR_CpsA_psr"/>
</dbReference>
<dbReference type="STRING" id="310780.SAMN05216267_103268"/>
<keyword evidence="6" id="KW-1185">Reference proteome</keyword>
<evidence type="ECO:0000259" key="3">
    <source>
        <dbReference type="Pfam" id="PF03816"/>
    </source>
</evidence>
<feature type="region of interest" description="Disordered" evidence="2">
    <location>
        <begin position="647"/>
        <end position="669"/>
    </location>
</feature>
<organism evidence="5 6">
    <name type="scientific">Actinacidiphila rubida</name>
    <dbReference type="NCBI Taxonomy" id="310780"/>
    <lineage>
        <taxon>Bacteria</taxon>
        <taxon>Bacillati</taxon>
        <taxon>Actinomycetota</taxon>
        <taxon>Actinomycetes</taxon>
        <taxon>Kitasatosporales</taxon>
        <taxon>Streptomycetaceae</taxon>
        <taxon>Actinacidiphila</taxon>
    </lineage>
</organism>
<evidence type="ECO:0000259" key="4">
    <source>
        <dbReference type="Pfam" id="PF13399"/>
    </source>
</evidence>
<feature type="region of interest" description="Disordered" evidence="2">
    <location>
        <begin position="152"/>
        <end position="201"/>
    </location>
</feature>
<dbReference type="Proteomes" id="UP000181951">
    <property type="component" value="Unassembled WGS sequence"/>
</dbReference>
<dbReference type="OrthoDB" id="9782542at2"/>
<name>A0A1H8R274_9ACTN</name>
<evidence type="ECO:0000256" key="1">
    <source>
        <dbReference type="ARBA" id="ARBA00006068"/>
    </source>
</evidence>
<dbReference type="RefSeq" id="WP_143080576.1">
    <property type="nucleotide sequence ID" value="NZ_FODD01000032.1"/>
</dbReference>
<feature type="compositionally biased region" description="Low complexity" evidence="2">
    <location>
        <begin position="169"/>
        <end position="188"/>
    </location>
</feature>
<feature type="region of interest" description="Disordered" evidence="2">
    <location>
        <begin position="1"/>
        <end position="123"/>
    </location>
</feature>
<feature type="compositionally biased region" description="Polar residues" evidence="2">
    <location>
        <begin position="658"/>
        <end position="669"/>
    </location>
</feature>
<dbReference type="Pfam" id="PF13399">
    <property type="entry name" value="LytR_C"/>
    <property type="match status" value="1"/>
</dbReference>
<proteinExistence type="inferred from homology"/>
<feature type="domain" description="Cell envelope-related transcriptional attenuator" evidence="3">
    <location>
        <begin position="278"/>
        <end position="443"/>
    </location>
</feature>
<dbReference type="PANTHER" id="PTHR33392:SF6">
    <property type="entry name" value="POLYISOPRENYL-TEICHOIC ACID--PEPTIDOGLYCAN TEICHOIC ACID TRANSFERASE TAGU"/>
    <property type="match status" value="1"/>
</dbReference>
<dbReference type="InterPro" id="IPR050922">
    <property type="entry name" value="LytR/CpsA/Psr_CW_biosynth"/>
</dbReference>
<dbReference type="AlphaFoldDB" id="A0A1H8R274"/>
<sequence length="669" mass="66599">MDAQGPGAVDPADQWVLDPATGEYRWRTDQPPVPAEGRYTPAQPPADPASDGYAHQDTPAYGTHAAASDPHDMYRPHAAQDAYGTPGAYAGYEARGGYDDHGAYQAPGAHGAEDSGGAEGSNGADGYGEYARYDGYGTDGYGGSGYGDAGGTQAQTAAEPGAGAGAGAGAPDVPAPRAAAPGGRAAARASRRKPRGRTAVSKRTMVWSAGALGVVLVATGVGVALSQGDSGAVSVHAVDVGNAASPTVSMTGTMNILVISATGQGGSGTAGGSGAAGADSAILLHLSADRADATAVTIPGDLVTAIPDCPVKQANGTTKVVPGSPVKGASPTFAQSLGVQGRDPGCTMRTVDQLTGLKVDHFLLADARAVQELTTAAGGVDVCLKSPLSDPATHLDLSAGKHKLTAAQAPAFLTVRDAPPGHGDVDRARLQQAFVSALLRQWKGGGETARALGDAAARTLTVDPALARSGGLRTLAGEVGKPDITHDTFAALPVTAGSGGGAGASGATATLDRTAAAQLFSLMARDVPLSAGPAAPDPKLVGPKATPHDTRVTVLNGTGNFGASQDVLNWLQNEKGVNRSANGGDAPAALPETRLAYAPNQADQARSLAAMMGLPASALQEGTKNVGALTYMTLTLGKDYKAPGTPIALPAGPPKGLRTTTADSTTCVG</sequence>
<dbReference type="NCBIfam" id="TIGR00350">
    <property type="entry name" value="lytR_cpsA_psr"/>
    <property type="match status" value="1"/>
</dbReference>
<dbReference type="Gene3D" id="3.40.630.190">
    <property type="entry name" value="LCP protein"/>
    <property type="match status" value="1"/>
</dbReference>
<feature type="domain" description="LytR/CpsA/Psr regulator C-terminal" evidence="4">
    <location>
        <begin position="549"/>
        <end position="640"/>
    </location>
</feature>
<accession>A0A1H8R274</accession>
<comment type="similarity">
    <text evidence="1">Belongs to the LytR/CpsA/Psr (LCP) family.</text>
</comment>
<evidence type="ECO:0000256" key="2">
    <source>
        <dbReference type="SAM" id="MobiDB-lite"/>
    </source>
</evidence>